<name>A0A4S2EZN8_9ACTN</name>
<sequence>MGTKSTELQRYYDLCDIYEERFGERFWIPAGCGISISEGIFAIKSVLEGDVCRNGYEAFGLEVPYAAVR</sequence>
<dbReference type="EMBL" id="SRYE01000003">
    <property type="protein sequence ID" value="TGY62048.1"/>
    <property type="molecule type" value="Genomic_DNA"/>
</dbReference>
<evidence type="ECO:0000313" key="2">
    <source>
        <dbReference type="Proteomes" id="UP000310263"/>
    </source>
</evidence>
<gene>
    <name evidence="1" type="ORF">E5334_05060</name>
</gene>
<proteinExistence type="predicted"/>
<reference evidence="1 2" key="1">
    <citation type="submission" date="2019-04" db="EMBL/GenBank/DDBJ databases">
        <title>Microbes associate with the intestines of laboratory mice.</title>
        <authorList>
            <person name="Navarre W."/>
            <person name="Wong E."/>
            <person name="Huang K."/>
            <person name="Tropini C."/>
            <person name="Ng K."/>
            <person name="Yu B."/>
        </authorList>
    </citation>
    <scope>NUCLEOTIDE SEQUENCE [LARGE SCALE GENOMIC DNA]</scope>
    <source>
        <strain evidence="1 2">NM07_P-09</strain>
    </source>
</reference>
<dbReference type="OrthoDB" id="9795226at2"/>
<dbReference type="RefSeq" id="WP_136012531.1">
    <property type="nucleotide sequence ID" value="NZ_SRYE01000003.1"/>
</dbReference>
<dbReference type="Proteomes" id="UP000310263">
    <property type="component" value="Unassembled WGS sequence"/>
</dbReference>
<protein>
    <submittedName>
        <fullName evidence="1">Uncharacterized protein</fullName>
    </submittedName>
</protein>
<comment type="caution">
    <text evidence="1">The sequence shown here is derived from an EMBL/GenBank/DDBJ whole genome shotgun (WGS) entry which is preliminary data.</text>
</comment>
<organism evidence="1 2">
    <name type="scientific">Muricaecibacterium torontonense</name>
    <dbReference type="NCBI Taxonomy" id="3032871"/>
    <lineage>
        <taxon>Bacteria</taxon>
        <taxon>Bacillati</taxon>
        <taxon>Actinomycetota</taxon>
        <taxon>Coriobacteriia</taxon>
        <taxon>Coriobacteriales</taxon>
        <taxon>Atopobiaceae</taxon>
        <taxon>Muricaecibacterium</taxon>
    </lineage>
</organism>
<evidence type="ECO:0000313" key="1">
    <source>
        <dbReference type="EMBL" id="TGY62048.1"/>
    </source>
</evidence>
<accession>A0A4S2EZN8</accession>
<dbReference type="AlphaFoldDB" id="A0A4S2EZN8"/>
<keyword evidence="2" id="KW-1185">Reference proteome</keyword>